<dbReference type="InterPro" id="IPR000223">
    <property type="entry name" value="Pept_S26A_signal_pept_1"/>
</dbReference>
<dbReference type="Gene3D" id="2.10.109.10">
    <property type="entry name" value="Umud Fragment, subunit A"/>
    <property type="match status" value="1"/>
</dbReference>
<evidence type="ECO:0000256" key="3">
    <source>
        <dbReference type="PIRSR" id="PIRSR600223-1"/>
    </source>
</evidence>
<dbReference type="GO" id="GO:0009003">
    <property type="term" value="F:signal peptidase activity"/>
    <property type="evidence" value="ECO:0007669"/>
    <property type="project" value="UniProtKB-EC"/>
</dbReference>
<feature type="transmembrane region" description="Helical" evidence="4">
    <location>
        <begin position="32"/>
        <end position="57"/>
    </location>
</feature>
<reference evidence="6 7" key="1">
    <citation type="submission" date="2018-08" db="EMBL/GenBank/DDBJ databases">
        <title>A genome reference for cultivated species of the human gut microbiota.</title>
        <authorList>
            <person name="Zou Y."/>
            <person name="Xue W."/>
            <person name="Luo G."/>
        </authorList>
    </citation>
    <scope>NUCLEOTIDE SEQUENCE [LARGE SCALE GENOMIC DNA]</scope>
    <source>
        <strain evidence="6 7">OM05-15BH</strain>
    </source>
</reference>
<feature type="active site" evidence="3">
    <location>
        <position position="137"/>
    </location>
</feature>
<dbReference type="PRINTS" id="PR00727">
    <property type="entry name" value="LEADERPTASE"/>
</dbReference>
<evidence type="ECO:0000256" key="2">
    <source>
        <dbReference type="ARBA" id="ARBA00019232"/>
    </source>
</evidence>
<dbReference type="PANTHER" id="PTHR43390">
    <property type="entry name" value="SIGNAL PEPTIDASE I"/>
    <property type="match status" value="1"/>
</dbReference>
<dbReference type="CDD" id="cd06530">
    <property type="entry name" value="S26_SPase_I"/>
    <property type="match status" value="2"/>
</dbReference>
<evidence type="ECO:0000313" key="6">
    <source>
        <dbReference type="EMBL" id="RGN35882.1"/>
    </source>
</evidence>
<sequence>MSEFLRIKMGNRFFGKLMKIFGKKVEWYINKLLNGLLIFCGIIVIVIFLQLFCWAFFKVPSDSMEPSLQAGDNIVVSKLLIGGRIFDVWDAVQDKEVKISRIPGFGKISRNDVLVFNFPYPGRWDSIGLDVMKFYVKRCVALPGDTFEIDNAHYRVHGCEQVLGNMKSQRQLEQMIKSGLGEKMGIVMKAYPNNDRVDWTIQNFGPFYIPAKGDSLEMNMKHFILYKNVIEWEQKKKLSVRGDTILLNDSLIEGYRFMVDYYFVAGDKTMNSQDSRYWGLLPEPFIVGKTWFIWKSVDIGTDKIRWNRVLKKIE</sequence>
<dbReference type="InterPro" id="IPR019533">
    <property type="entry name" value="Peptidase_S26"/>
</dbReference>
<accession>A0A3E5BE46</accession>
<keyword evidence="4" id="KW-0645">Protease</keyword>
<evidence type="ECO:0000256" key="4">
    <source>
        <dbReference type="RuleBase" id="RU362042"/>
    </source>
</evidence>
<comment type="catalytic activity">
    <reaction evidence="4">
        <text>Cleavage of hydrophobic, N-terminal signal or leader sequences from secreted and periplasmic proteins.</text>
        <dbReference type="EC" id="3.4.21.89"/>
    </reaction>
</comment>
<dbReference type="EMBL" id="QSUL01000006">
    <property type="protein sequence ID" value="RGN35882.1"/>
    <property type="molecule type" value="Genomic_DNA"/>
</dbReference>
<dbReference type="PANTHER" id="PTHR43390:SF1">
    <property type="entry name" value="CHLOROPLAST PROCESSING PEPTIDASE"/>
    <property type="match status" value="1"/>
</dbReference>
<keyword evidence="4" id="KW-0812">Transmembrane</keyword>
<keyword evidence="4" id="KW-1133">Transmembrane helix</keyword>
<proteinExistence type="inferred from homology"/>
<gene>
    <name evidence="6" type="primary">lepB</name>
    <name evidence="6" type="ORF">DXB65_10225</name>
</gene>
<dbReference type="AlphaFoldDB" id="A0A3E5BE46"/>
<comment type="subcellular location">
    <subcellularLocation>
        <location evidence="4">Membrane</location>
        <topology evidence="4">Single-pass type II membrane protein</topology>
    </subcellularLocation>
</comment>
<dbReference type="Pfam" id="PF10502">
    <property type="entry name" value="Peptidase_S26"/>
    <property type="match status" value="1"/>
</dbReference>
<feature type="active site" evidence="3">
    <location>
        <position position="63"/>
    </location>
</feature>
<feature type="domain" description="Peptidase S26" evidence="5">
    <location>
        <begin position="37"/>
        <end position="294"/>
    </location>
</feature>
<dbReference type="GO" id="GO:0006465">
    <property type="term" value="P:signal peptide processing"/>
    <property type="evidence" value="ECO:0007669"/>
    <property type="project" value="InterPro"/>
</dbReference>
<organism evidence="6 7">
    <name type="scientific">Bacteroides oleiciplenus</name>
    <dbReference type="NCBI Taxonomy" id="626931"/>
    <lineage>
        <taxon>Bacteria</taxon>
        <taxon>Pseudomonadati</taxon>
        <taxon>Bacteroidota</taxon>
        <taxon>Bacteroidia</taxon>
        <taxon>Bacteroidales</taxon>
        <taxon>Bacteroidaceae</taxon>
        <taxon>Bacteroides</taxon>
    </lineage>
</organism>
<dbReference type="NCBIfam" id="TIGR02227">
    <property type="entry name" value="sigpep_I_bact"/>
    <property type="match status" value="1"/>
</dbReference>
<dbReference type="Proteomes" id="UP000260983">
    <property type="component" value="Unassembled WGS sequence"/>
</dbReference>
<comment type="caution">
    <text evidence="6">The sequence shown here is derived from an EMBL/GenBank/DDBJ whole genome shotgun (WGS) entry which is preliminary data.</text>
</comment>
<keyword evidence="4" id="KW-0472">Membrane</keyword>
<name>A0A3E5BE46_9BACE</name>
<dbReference type="SUPFAM" id="SSF51306">
    <property type="entry name" value="LexA/Signal peptidase"/>
    <property type="match status" value="1"/>
</dbReference>
<comment type="similarity">
    <text evidence="1 4">Belongs to the peptidase S26 family.</text>
</comment>
<dbReference type="GO" id="GO:0004252">
    <property type="term" value="F:serine-type endopeptidase activity"/>
    <property type="evidence" value="ECO:0007669"/>
    <property type="project" value="InterPro"/>
</dbReference>
<evidence type="ECO:0000259" key="5">
    <source>
        <dbReference type="Pfam" id="PF10502"/>
    </source>
</evidence>
<protein>
    <recommendedName>
        <fullName evidence="2 4">Signal peptidase I</fullName>
        <ecNumber evidence="4">3.4.21.89</ecNumber>
    </recommendedName>
</protein>
<keyword evidence="4 6" id="KW-0378">Hydrolase</keyword>
<evidence type="ECO:0000313" key="7">
    <source>
        <dbReference type="Proteomes" id="UP000260983"/>
    </source>
</evidence>
<dbReference type="InterPro" id="IPR036286">
    <property type="entry name" value="LexA/Signal_pep-like_sf"/>
</dbReference>
<dbReference type="GO" id="GO:0016020">
    <property type="term" value="C:membrane"/>
    <property type="evidence" value="ECO:0007669"/>
    <property type="project" value="UniProtKB-SubCell"/>
</dbReference>
<evidence type="ECO:0000256" key="1">
    <source>
        <dbReference type="ARBA" id="ARBA00009370"/>
    </source>
</evidence>
<dbReference type="EC" id="3.4.21.89" evidence="4"/>